<keyword evidence="12" id="KW-0732">Signal</keyword>
<evidence type="ECO:0000256" key="9">
    <source>
        <dbReference type="ARBA" id="ARBA00023136"/>
    </source>
</evidence>
<dbReference type="InterPro" id="IPR000528">
    <property type="entry name" value="Plant_nsLTP"/>
</dbReference>
<proteinExistence type="inferred from homology"/>
<evidence type="ECO:0000256" key="11">
    <source>
        <dbReference type="ARBA" id="ARBA00023242"/>
    </source>
</evidence>
<feature type="chain" id="PRO_5043856100" description="KASH domain-containing protein" evidence="12">
    <location>
        <begin position="25"/>
        <end position="119"/>
    </location>
</feature>
<evidence type="ECO:0000256" key="2">
    <source>
        <dbReference type="ARBA" id="ARBA00004126"/>
    </source>
</evidence>
<accession>A0AAW1WF95</accession>
<comment type="subcellular location">
    <subcellularLocation>
        <location evidence="2">Nucleus membrane</location>
    </subcellularLocation>
</comment>
<keyword evidence="5" id="KW-0813">Transport</keyword>
<evidence type="ECO:0000313" key="14">
    <source>
        <dbReference type="EMBL" id="KAK9922571.1"/>
    </source>
</evidence>
<evidence type="ECO:0000256" key="7">
    <source>
        <dbReference type="ARBA" id="ARBA00022989"/>
    </source>
</evidence>
<reference evidence="14 15" key="1">
    <citation type="journal article" date="2023" name="G3 (Bethesda)">
        <title>A chromosome-length genome assembly and annotation of blackberry (Rubus argutus, cv. 'Hillquist').</title>
        <authorList>
            <person name="Bruna T."/>
            <person name="Aryal R."/>
            <person name="Dudchenko O."/>
            <person name="Sargent D.J."/>
            <person name="Mead D."/>
            <person name="Buti M."/>
            <person name="Cavallini A."/>
            <person name="Hytonen T."/>
            <person name="Andres J."/>
            <person name="Pham M."/>
            <person name="Weisz D."/>
            <person name="Mascagni F."/>
            <person name="Usai G."/>
            <person name="Natali L."/>
            <person name="Bassil N."/>
            <person name="Fernandez G.E."/>
            <person name="Lomsadze A."/>
            <person name="Armour M."/>
            <person name="Olukolu B."/>
            <person name="Poorten T."/>
            <person name="Britton C."/>
            <person name="Davik J."/>
            <person name="Ashrafi H."/>
            <person name="Aiden E.L."/>
            <person name="Borodovsky M."/>
            <person name="Worthington M."/>
        </authorList>
    </citation>
    <scope>NUCLEOTIDE SEQUENCE [LARGE SCALE GENOMIC DNA]</scope>
    <source>
        <strain evidence="14">PI 553951</strain>
    </source>
</reference>
<evidence type="ECO:0000256" key="4">
    <source>
        <dbReference type="ARBA" id="ARBA00009748"/>
    </source>
</evidence>
<protein>
    <recommendedName>
        <fullName evidence="13">KASH domain-containing protein</fullName>
    </recommendedName>
</protein>
<dbReference type="PANTHER" id="PTHR33076">
    <property type="entry name" value="NON-SPECIFIC LIPID-TRANSFER PROTEIN 2-RELATED"/>
    <property type="match status" value="1"/>
</dbReference>
<dbReference type="Pfam" id="PF00234">
    <property type="entry name" value="Tryp_alpha_amyl"/>
    <property type="match status" value="1"/>
</dbReference>
<keyword evidence="8" id="KW-0446">Lipid-binding</keyword>
<dbReference type="InterPro" id="IPR012315">
    <property type="entry name" value="KASH"/>
</dbReference>
<comment type="similarity">
    <text evidence="3">Belongs to the nesprin family.</text>
</comment>
<evidence type="ECO:0000313" key="15">
    <source>
        <dbReference type="Proteomes" id="UP001457282"/>
    </source>
</evidence>
<organism evidence="14 15">
    <name type="scientific">Rubus argutus</name>
    <name type="common">Southern blackberry</name>
    <dbReference type="NCBI Taxonomy" id="59490"/>
    <lineage>
        <taxon>Eukaryota</taxon>
        <taxon>Viridiplantae</taxon>
        <taxon>Streptophyta</taxon>
        <taxon>Embryophyta</taxon>
        <taxon>Tracheophyta</taxon>
        <taxon>Spermatophyta</taxon>
        <taxon>Magnoliopsida</taxon>
        <taxon>eudicotyledons</taxon>
        <taxon>Gunneridae</taxon>
        <taxon>Pentapetalae</taxon>
        <taxon>rosids</taxon>
        <taxon>fabids</taxon>
        <taxon>Rosales</taxon>
        <taxon>Rosaceae</taxon>
        <taxon>Rosoideae</taxon>
        <taxon>Rosoideae incertae sedis</taxon>
        <taxon>Rubus</taxon>
    </lineage>
</organism>
<feature type="signal peptide" evidence="12">
    <location>
        <begin position="1"/>
        <end position="24"/>
    </location>
</feature>
<feature type="domain" description="KASH" evidence="13">
    <location>
        <begin position="1"/>
        <end position="50"/>
    </location>
</feature>
<evidence type="ECO:0000256" key="3">
    <source>
        <dbReference type="ARBA" id="ARBA00008619"/>
    </source>
</evidence>
<evidence type="ECO:0000256" key="8">
    <source>
        <dbReference type="ARBA" id="ARBA00023121"/>
    </source>
</evidence>
<comment type="function">
    <text evidence="1">Plant non-specific lipid-transfer proteins transfer phospholipids as well as galactolipids across membranes. May play a role in wax or cutin deposition in the cell walls of expanding epidermal cells and certain secretory tissues.</text>
</comment>
<dbReference type="InterPro" id="IPR036312">
    <property type="entry name" value="Bifun_inhib/LTP/seed_sf"/>
</dbReference>
<keyword evidence="15" id="KW-1185">Reference proteome</keyword>
<keyword evidence="6" id="KW-0812">Transmembrane</keyword>
<evidence type="ECO:0000256" key="12">
    <source>
        <dbReference type="SAM" id="SignalP"/>
    </source>
</evidence>
<evidence type="ECO:0000259" key="13">
    <source>
        <dbReference type="PROSITE" id="PS51049"/>
    </source>
</evidence>
<comment type="similarity">
    <text evidence="4">Belongs to the plant LTP family.</text>
</comment>
<dbReference type="AlphaFoldDB" id="A0AAW1WF95"/>
<dbReference type="GO" id="GO:0008289">
    <property type="term" value="F:lipid binding"/>
    <property type="evidence" value="ECO:0007669"/>
    <property type="project" value="UniProtKB-KW"/>
</dbReference>
<dbReference type="GO" id="GO:0031965">
    <property type="term" value="C:nuclear membrane"/>
    <property type="evidence" value="ECO:0007669"/>
    <property type="project" value="UniProtKB-SubCell"/>
</dbReference>
<keyword evidence="10" id="KW-1015">Disulfide bond</keyword>
<dbReference type="SUPFAM" id="SSF47699">
    <property type="entry name" value="Bifunctional inhibitor/lipid-transfer protein/seed storage 2S albumin"/>
    <property type="match status" value="1"/>
</dbReference>
<evidence type="ECO:0000256" key="10">
    <source>
        <dbReference type="ARBA" id="ARBA00023157"/>
    </source>
</evidence>
<dbReference type="Proteomes" id="UP001457282">
    <property type="component" value="Unassembled WGS sequence"/>
</dbReference>
<keyword evidence="7" id="KW-1133">Transmembrane helix</keyword>
<dbReference type="GO" id="GO:0006869">
    <property type="term" value="P:lipid transport"/>
    <property type="evidence" value="ECO:0007669"/>
    <property type="project" value="InterPro"/>
</dbReference>
<gene>
    <name evidence="14" type="ORF">M0R45_031032</name>
</gene>
<dbReference type="InterPro" id="IPR016140">
    <property type="entry name" value="Bifunc_inhib/LTP/seed_store"/>
</dbReference>
<dbReference type="PROSITE" id="PS51049">
    <property type="entry name" value="KASH"/>
    <property type="match status" value="1"/>
</dbReference>
<sequence>MGAVPLGLVLLVLLCSTLILGNKAQTTEYCANVFEEFSPCLSFVGGLSPEPMAACCNSLKALNSLAREGENGPQMICQCIESSSYWTSIPFSASRIQQLPTTCQLHLSFPISNSMDCFK</sequence>
<keyword evidence="11" id="KW-0539">Nucleus</keyword>
<dbReference type="Gene3D" id="1.10.110.10">
    <property type="entry name" value="Plant lipid-transfer and hydrophobic proteins"/>
    <property type="match status" value="1"/>
</dbReference>
<evidence type="ECO:0000256" key="5">
    <source>
        <dbReference type="ARBA" id="ARBA00022448"/>
    </source>
</evidence>
<comment type="caution">
    <text evidence="14">The sequence shown here is derived from an EMBL/GenBank/DDBJ whole genome shotgun (WGS) entry which is preliminary data.</text>
</comment>
<dbReference type="PRINTS" id="PR00382">
    <property type="entry name" value="LIPIDTRNSFER"/>
</dbReference>
<keyword evidence="9" id="KW-0472">Membrane</keyword>
<dbReference type="EMBL" id="JBEDUW010000006">
    <property type="protein sequence ID" value="KAK9922571.1"/>
    <property type="molecule type" value="Genomic_DNA"/>
</dbReference>
<evidence type="ECO:0000256" key="6">
    <source>
        <dbReference type="ARBA" id="ARBA00022692"/>
    </source>
</evidence>
<evidence type="ECO:0000256" key="1">
    <source>
        <dbReference type="ARBA" id="ARBA00003211"/>
    </source>
</evidence>
<name>A0AAW1WF95_RUBAR</name>